<proteinExistence type="predicted"/>
<evidence type="ECO:0000313" key="2">
    <source>
        <dbReference type="EMBL" id="PWI23019.1"/>
    </source>
</evidence>
<accession>A0A2U3AEQ0</accession>
<dbReference type="RefSeq" id="WP_109307479.1">
    <property type="nucleotide sequence ID" value="NZ_BJUF01000085.1"/>
</dbReference>
<dbReference type="Pfam" id="PF02624">
    <property type="entry name" value="YcaO"/>
    <property type="match status" value="1"/>
</dbReference>
<sequence length="307" mass="35521">MFMQYNKDFGIANSFQVETNKIGYIKSFRIKHGEFFVPSTGTSISNKKKLCILKAYNEFLERFRLGIGSKEITYGKNNDYGMIDTTGTASGNNSENIIKKANLELIEKNELYLFWYTNSSEYVLLPHTSEIKSLIKKLNFQGERHLIFYMKNISNAHTILSVSFKEGILTGCGISGDLNFKKALKSSILENKLIEWENYQNPNSDLYHHSINEKEQIQFFFNEKIKETRPLIINNESSEDEDIIYKDWIDTPQIILLNTQNSSFKTIKLISNSLLNCIPNNYNLNNCLNQKIIELFPPTHNFNCLLV</sequence>
<feature type="domain" description="YcaO" evidence="1">
    <location>
        <begin position="83"/>
        <end position="190"/>
    </location>
</feature>
<gene>
    <name evidence="2" type="ORF">DEX24_16520</name>
</gene>
<keyword evidence="3" id="KW-1185">Reference proteome</keyword>
<dbReference type="Proteomes" id="UP000245938">
    <property type="component" value="Unassembled WGS sequence"/>
</dbReference>
<evidence type="ECO:0000259" key="1">
    <source>
        <dbReference type="Pfam" id="PF02624"/>
    </source>
</evidence>
<dbReference type="OrthoDB" id="2339971at2"/>
<reference evidence="2 3" key="1">
    <citation type="submission" date="2018-05" db="EMBL/GenBank/DDBJ databases">
        <title>Kurthia sibirica genome sequence.</title>
        <authorList>
            <person name="Maclea K.S."/>
            <person name="Goen A.E."/>
        </authorList>
    </citation>
    <scope>NUCLEOTIDE SEQUENCE [LARGE SCALE GENOMIC DNA]</scope>
    <source>
        <strain evidence="2 3">ATCC 49154</strain>
    </source>
</reference>
<protein>
    <recommendedName>
        <fullName evidence="1">YcaO domain-containing protein</fullName>
    </recommendedName>
</protein>
<organism evidence="2 3">
    <name type="scientific">Kurthia sibirica</name>
    <dbReference type="NCBI Taxonomy" id="202750"/>
    <lineage>
        <taxon>Bacteria</taxon>
        <taxon>Bacillati</taxon>
        <taxon>Bacillota</taxon>
        <taxon>Bacilli</taxon>
        <taxon>Bacillales</taxon>
        <taxon>Caryophanaceae</taxon>
        <taxon>Kurthia</taxon>
    </lineage>
</organism>
<dbReference type="AlphaFoldDB" id="A0A2U3AEQ0"/>
<name>A0A2U3AEQ0_9BACL</name>
<evidence type="ECO:0000313" key="3">
    <source>
        <dbReference type="Proteomes" id="UP000245938"/>
    </source>
</evidence>
<dbReference type="EMBL" id="QFVR01000043">
    <property type="protein sequence ID" value="PWI23019.1"/>
    <property type="molecule type" value="Genomic_DNA"/>
</dbReference>
<comment type="caution">
    <text evidence="2">The sequence shown here is derived from an EMBL/GenBank/DDBJ whole genome shotgun (WGS) entry which is preliminary data.</text>
</comment>
<dbReference type="InterPro" id="IPR003776">
    <property type="entry name" value="YcaO-like_dom"/>
</dbReference>